<dbReference type="EMBL" id="AY954958">
    <property type="protein sequence ID" value="AAX91291.1"/>
    <property type="molecule type" value="Genomic_DNA"/>
</dbReference>
<reference evidence="1 2" key="1">
    <citation type="journal article" date="2005" name="Proc. Natl. Acad. Sci. U.S.A.">
        <title>The complete genomes and proteomes of 27 Staphylococcus aureus bacteriophages.</title>
        <authorList>
            <person name="Kwan T."/>
            <person name="Liu J."/>
            <person name="Dubow M."/>
            <person name="Gros P."/>
            <person name="Pelletier J."/>
        </authorList>
    </citation>
    <scope>NUCLEOTIDE SEQUENCE</scope>
</reference>
<evidence type="ECO:0000313" key="2">
    <source>
        <dbReference type="Proteomes" id="UP000000987"/>
    </source>
</evidence>
<evidence type="ECO:0000313" key="1">
    <source>
        <dbReference type="EMBL" id="AAX91291.1"/>
    </source>
</evidence>
<dbReference type="GeneID" id="5133115"/>
<dbReference type="RefSeq" id="YP_240142.1">
    <property type="nucleotide sequence ID" value="NC_007055.1"/>
</dbReference>
<dbReference type="Proteomes" id="UP000000987">
    <property type="component" value="Segment"/>
</dbReference>
<proteinExistence type="predicted"/>
<name>Q4ZC84_9CAUD</name>
<dbReference type="KEGG" id="vg:5133115"/>
<protein>
    <submittedName>
        <fullName evidence="1">ORF030</fullName>
    </submittedName>
</protein>
<keyword evidence="2" id="KW-1185">Reference proteome</keyword>
<organism evidence="1 2">
    <name type="scientific">Staphylococcus phage 37</name>
    <dbReference type="NCBI Taxonomy" id="2936813"/>
    <lineage>
        <taxon>Viruses</taxon>
        <taxon>Duplodnaviria</taxon>
        <taxon>Heunggongvirae</taxon>
        <taxon>Uroviricota</taxon>
        <taxon>Caudoviricetes</taxon>
        <taxon>Azeredovirinae</taxon>
        <taxon>Phietavirus</taxon>
        <taxon>Phietavirus pv37</taxon>
    </lineage>
</organism>
<sequence>MKTKEFIASVQNLGFKVDGGTVEMSIFDKDNDKIAQVSREVQWSMWTCSFAFSEMLEEDKEDLFNVMVEYTSTPIEERDKYYIKHKYVRKHNAYLNYNNDFQEWIFHSKSDTANRKTKFTLTELPLWVHEMLEQGHLVKEEV</sequence>
<accession>Q4ZC84</accession>